<accession>A0ABT6H846</accession>
<reference evidence="1 2" key="1">
    <citation type="submission" date="2023-04" db="EMBL/GenBank/DDBJ databases">
        <title>Ectobacillus antri isolated from activated sludge.</title>
        <authorList>
            <person name="Yan P."/>
            <person name="Liu X."/>
        </authorList>
    </citation>
    <scope>NUCLEOTIDE SEQUENCE [LARGE SCALE GENOMIC DNA]</scope>
    <source>
        <strain evidence="1 2">C18H</strain>
    </source>
</reference>
<keyword evidence="2" id="KW-1185">Reference proteome</keyword>
<dbReference type="EMBL" id="JARULN010000031">
    <property type="protein sequence ID" value="MDG5755504.1"/>
    <property type="molecule type" value="Genomic_DNA"/>
</dbReference>
<organism evidence="1 2">
    <name type="scientific">Ectobacillus antri</name>
    <dbReference type="NCBI Taxonomy" id="2486280"/>
    <lineage>
        <taxon>Bacteria</taxon>
        <taxon>Bacillati</taxon>
        <taxon>Bacillota</taxon>
        <taxon>Bacilli</taxon>
        <taxon>Bacillales</taxon>
        <taxon>Bacillaceae</taxon>
        <taxon>Ectobacillus</taxon>
    </lineage>
</organism>
<protein>
    <submittedName>
        <fullName evidence="1">Uncharacterized protein</fullName>
    </submittedName>
</protein>
<proteinExistence type="predicted"/>
<name>A0ABT6H846_9BACI</name>
<evidence type="ECO:0000313" key="2">
    <source>
        <dbReference type="Proteomes" id="UP001218246"/>
    </source>
</evidence>
<sequence>MFQRFAASKDRKQRRLLRLEIKQLTMSVSRWWVVGAGGKASAELSWRMLSHLGLEASCEKE</sequence>
<dbReference type="Proteomes" id="UP001218246">
    <property type="component" value="Unassembled WGS sequence"/>
</dbReference>
<gene>
    <name evidence="1" type="ORF">P6P90_16535</name>
</gene>
<comment type="caution">
    <text evidence="1">The sequence shown here is derived from an EMBL/GenBank/DDBJ whole genome shotgun (WGS) entry which is preliminary data.</text>
</comment>
<evidence type="ECO:0000313" key="1">
    <source>
        <dbReference type="EMBL" id="MDG5755504.1"/>
    </source>
</evidence>
<dbReference type="RefSeq" id="WP_278335642.1">
    <property type="nucleotide sequence ID" value="NZ_JARULN010000031.1"/>
</dbReference>